<dbReference type="InterPro" id="IPR018506">
    <property type="entry name" value="Cyt_B5_heme-BS"/>
</dbReference>
<proteinExistence type="predicted"/>
<dbReference type="PROSITE" id="PS00191">
    <property type="entry name" value="CYTOCHROME_B5_1"/>
    <property type="match status" value="1"/>
</dbReference>
<reference evidence="2 3" key="1">
    <citation type="submission" date="2016-10" db="EMBL/GenBank/DDBJ databases">
        <authorList>
            <person name="de Groot N.N."/>
        </authorList>
    </citation>
    <scope>NUCLEOTIDE SEQUENCE [LARGE SCALE GENOMIC DNA]</scope>
    <source>
        <strain evidence="2 3">CGMCC 1.10076</strain>
    </source>
</reference>
<dbReference type="Pfam" id="PF00293">
    <property type="entry name" value="NUDIX"/>
    <property type="match status" value="1"/>
</dbReference>
<dbReference type="PANTHER" id="PTHR21340:SF7">
    <property type="entry name" value="NUDIX HYDROLASE DOMAIN-CONTAINING PROTEIN"/>
    <property type="match status" value="1"/>
</dbReference>
<dbReference type="CDD" id="cd04662">
    <property type="entry name" value="NUDIX_Hydrolase"/>
    <property type="match status" value="1"/>
</dbReference>
<dbReference type="EMBL" id="FNEZ01000002">
    <property type="protein sequence ID" value="SDJ80003.1"/>
    <property type="molecule type" value="Genomic_DNA"/>
</dbReference>
<dbReference type="GO" id="GO:0006167">
    <property type="term" value="P:AMP biosynthetic process"/>
    <property type="evidence" value="ECO:0007669"/>
    <property type="project" value="TreeGrafter"/>
</dbReference>
<dbReference type="Gene3D" id="3.90.79.10">
    <property type="entry name" value="Nucleoside Triphosphate Pyrophosphohydrolase"/>
    <property type="match status" value="1"/>
</dbReference>
<dbReference type="GO" id="GO:0004081">
    <property type="term" value="F:bis(5'-nucleosyl)-tetraphosphatase (asymmetrical) activity"/>
    <property type="evidence" value="ECO:0007669"/>
    <property type="project" value="TreeGrafter"/>
</dbReference>
<dbReference type="InterPro" id="IPR015797">
    <property type="entry name" value="NUDIX_hydrolase-like_dom_sf"/>
</dbReference>
<evidence type="ECO:0000313" key="3">
    <source>
        <dbReference type="Proteomes" id="UP000199580"/>
    </source>
</evidence>
<dbReference type="InterPro" id="IPR000086">
    <property type="entry name" value="NUDIX_hydrolase_dom"/>
</dbReference>
<dbReference type="AlphaFoldDB" id="A0A1G8WPI0"/>
<dbReference type="STRING" id="1128970.SAMN04487935_1896"/>
<accession>A0A1G8WPI0</accession>
<evidence type="ECO:0000259" key="1">
    <source>
        <dbReference type="PROSITE" id="PS51462"/>
    </source>
</evidence>
<sequence>MKKSAGILLYRKIAGFPEFLLVHPGGPFWKNKDLGTWSIPKGEFTDENPLAAAVREFEEETGTLLIGNFISLEPVKLKSGKVIYAWALEGNMNPENIISNEFETEWPPKSGLLKKFPEVDKAGWFAEEIALAKINVAQGSFILQLLRLI</sequence>
<evidence type="ECO:0000313" key="2">
    <source>
        <dbReference type="EMBL" id="SDJ80003.1"/>
    </source>
</evidence>
<dbReference type="GO" id="GO:0006754">
    <property type="term" value="P:ATP biosynthetic process"/>
    <property type="evidence" value="ECO:0007669"/>
    <property type="project" value="TreeGrafter"/>
</dbReference>
<dbReference type="InterPro" id="IPR051325">
    <property type="entry name" value="Nudix_hydrolase_domain"/>
</dbReference>
<organism evidence="2 3">
    <name type="scientific">Flavobacterium noncentrifugens</name>
    <dbReference type="NCBI Taxonomy" id="1128970"/>
    <lineage>
        <taxon>Bacteria</taxon>
        <taxon>Pseudomonadati</taxon>
        <taxon>Bacteroidota</taxon>
        <taxon>Flavobacteriia</taxon>
        <taxon>Flavobacteriales</taxon>
        <taxon>Flavobacteriaceae</taxon>
        <taxon>Flavobacterium</taxon>
    </lineage>
</organism>
<name>A0A1G8WPI0_9FLAO</name>
<keyword evidence="3" id="KW-1185">Reference proteome</keyword>
<dbReference type="Proteomes" id="UP000199580">
    <property type="component" value="Unassembled WGS sequence"/>
</dbReference>
<dbReference type="GO" id="GO:0020037">
    <property type="term" value="F:heme binding"/>
    <property type="evidence" value="ECO:0007669"/>
    <property type="project" value="InterPro"/>
</dbReference>
<keyword evidence="2" id="KW-0378">Hydrolase</keyword>
<protein>
    <submittedName>
        <fullName evidence="2">Predicted NTP pyrophosphohydrolase, NUDIX family</fullName>
    </submittedName>
</protein>
<gene>
    <name evidence="2" type="ORF">SAMN04487935_1896</name>
</gene>
<dbReference type="RefSeq" id="WP_091394270.1">
    <property type="nucleotide sequence ID" value="NZ_BKAI01000004.1"/>
</dbReference>
<feature type="domain" description="Nudix hydrolase" evidence="1">
    <location>
        <begin position="1"/>
        <end position="149"/>
    </location>
</feature>
<dbReference type="SUPFAM" id="SSF55811">
    <property type="entry name" value="Nudix"/>
    <property type="match status" value="1"/>
</dbReference>
<dbReference type="PROSITE" id="PS51462">
    <property type="entry name" value="NUDIX"/>
    <property type="match status" value="1"/>
</dbReference>
<dbReference type="PANTHER" id="PTHR21340">
    <property type="entry name" value="DIADENOSINE 5,5-P1,P4-TETRAPHOSPHATE PYROPHOSPHOHYDROLASE MUTT"/>
    <property type="match status" value="1"/>
</dbReference>
<dbReference type="OrthoDB" id="954553at2"/>